<name>A0A7S9DY80_9ALTE</name>
<protein>
    <recommendedName>
        <fullName evidence="3">LysR substrate-binding domain-containing protein</fullName>
    </recommendedName>
</protein>
<evidence type="ECO:0008006" key="3">
    <source>
        <dbReference type="Google" id="ProtNLM"/>
    </source>
</evidence>
<keyword evidence="2" id="KW-1185">Reference proteome</keyword>
<dbReference type="EMBL" id="CP064795">
    <property type="protein sequence ID" value="QPG06193.1"/>
    <property type="molecule type" value="Genomic_DNA"/>
</dbReference>
<evidence type="ECO:0000313" key="1">
    <source>
        <dbReference type="EMBL" id="QPG06193.1"/>
    </source>
</evidence>
<evidence type="ECO:0000313" key="2">
    <source>
        <dbReference type="Proteomes" id="UP000595095"/>
    </source>
</evidence>
<dbReference type="Proteomes" id="UP000595095">
    <property type="component" value="Chromosome"/>
</dbReference>
<dbReference type="KEGG" id="smaa:IT774_02990"/>
<reference evidence="1 2" key="1">
    <citation type="submission" date="2020-11" db="EMBL/GenBank/DDBJ databases">
        <title>Complete genome sequence for Salinimonas sp. strain G2-b.</title>
        <authorList>
            <person name="Park S.-J."/>
        </authorList>
    </citation>
    <scope>NUCLEOTIDE SEQUENCE [LARGE SCALE GENOMIC DNA]</scope>
    <source>
        <strain evidence="1 2">G2-b</strain>
    </source>
</reference>
<dbReference type="RefSeq" id="WP_195811270.1">
    <property type="nucleotide sequence ID" value="NZ_CP064795.1"/>
</dbReference>
<organism evidence="1 2">
    <name type="scientific">Salinimonas marina</name>
    <dbReference type="NCBI Taxonomy" id="2785918"/>
    <lineage>
        <taxon>Bacteria</taxon>
        <taxon>Pseudomonadati</taxon>
        <taxon>Pseudomonadota</taxon>
        <taxon>Gammaproteobacteria</taxon>
        <taxon>Alteromonadales</taxon>
        <taxon>Alteromonadaceae</taxon>
        <taxon>Alteromonas/Salinimonas group</taxon>
        <taxon>Salinimonas</taxon>
    </lineage>
</organism>
<sequence>MAEFDDSALLKLFGSQGFGVFCAPSCIAAHVEQHYQGACIGQVSELNEQFFALTRQNQRDIVLPATLLPKPGGYWRQALTNWPAWLARWSCHD</sequence>
<dbReference type="AlphaFoldDB" id="A0A7S9DY80"/>
<gene>
    <name evidence="1" type="ORF">IT774_02990</name>
</gene>
<proteinExistence type="predicted"/>
<accession>A0A7S9DY80</accession>